<name>A0A3D3TL92_9BACT</name>
<dbReference type="AlphaFoldDB" id="A0A3D3TL92"/>
<comment type="caution">
    <text evidence="1">The sequence shown here is derived from an EMBL/GenBank/DDBJ whole genome shotgun (WGS) entry which is preliminary data.</text>
</comment>
<reference evidence="1 2" key="1">
    <citation type="journal article" date="2018" name="Nat. Biotechnol.">
        <title>A standardized bacterial taxonomy based on genome phylogeny substantially revises the tree of life.</title>
        <authorList>
            <person name="Parks D.H."/>
            <person name="Chuvochina M."/>
            <person name="Waite D.W."/>
            <person name="Rinke C."/>
            <person name="Skarshewski A."/>
            <person name="Chaumeil P.A."/>
            <person name="Hugenholtz P."/>
        </authorList>
    </citation>
    <scope>NUCLEOTIDE SEQUENCE [LARGE SCALE GENOMIC DNA]</scope>
    <source>
        <strain evidence="1">UBA9905</strain>
    </source>
</reference>
<evidence type="ECO:0000313" key="2">
    <source>
        <dbReference type="Proteomes" id="UP000264215"/>
    </source>
</evidence>
<dbReference type="EMBL" id="DQBS01000120">
    <property type="protein sequence ID" value="HCO69928.1"/>
    <property type="molecule type" value="Genomic_DNA"/>
</dbReference>
<accession>A0A3D3TL92</accession>
<proteinExistence type="predicted"/>
<protein>
    <submittedName>
        <fullName evidence="1">Uncharacterized protein</fullName>
    </submittedName>
</protein>
<evidence type="ECO:0000313" key="1">
    <source>
        <dbReference type="EMBL" id="HCO69928.1"/>
    </source>
</evidence>
<organism evidence="1 2">
    <name type="scientific">Mesotoga infera</name>
    <dbReference type="NCBI Taxonomy" id="1236046"/>
    <lineage>
        <taxon>Bacteria</taxon>
        <taxon>Thermotogati</taxon>
        <taxon>Thermotogota</taxon>
        <taxon>Thermotogae</taxon>
        <taxon>Kosmotogales</taxon>
        <taxon>Kosmotogaceae</taxon>
        <taxon>Mesotoga</taxon>
    </lineage>
</organism>
<dbReference type="Proteomes" id="UP000264215">
    <property type="component" value="Unassembled WGS sequence"/>
</dbReference>
<sequence>MKLWLPFLIALTAFLAISYIWGFSFFRSPDQVFLQYEKAMLDYASQIRLQQEAGSRVGLSGHEIALLREMAIVELEGDMKNLILDFRRDWSVMQRHYIQYARLSSNWFENGLSGSIYTQDDPEYGGYLEQYELQDDPESYCVIFIPKSSDQSVFSEFSGARIYFLQRTIWGYKIEWGRSLIDLILGMDSSSVSV</sequence>
<gene>
    <name evidence="1" type="ORF">DIT26_04990</name>
</gene>